<evidence type="ECO:0000313" key="1">
    <source>
        <dbReference type="EMBL" id="OQD86724.1"/>
    </source>
</evidence>
<sequence length="82" mass="8929">MTLPYDQRWTDARIYGHFPDDLVQTFSHQAPDLGWSGASAEIAEFEGSVPNDVPISSYLAPRTQVNVLAMQGGSTRATSTSL</sequence>
<reference evidence="2" key="1">
    <citation type="journal article" date="2017" name="Nat. Microbiol.">
        <title>Global analysis of biosynthetic gene clusters reveals vast potential of secondary metabolite production in Penicillium species.</title>
        <authorList>
            <person name="Nielsen J.C."/>
            <person name="Grijseels S."/>
            <person name="Prigent S."/>
            <person name="Ji B."/>
            <person name="Dainat J."/>
            <person name="Nielsen K.F."/>
            <person name="Frisvad J.C."/>
            <person name="Workman M."/>
            <person name="Nielsen J."/>
        </authorList>
    </citation>
    <scope>NUCLEOTIDE SEQUENCE [LARGE SCALE GENOMIC DNA]</scope>
    <source>
        <strain evidence="2">IBT 31811</strain>
    </source>
</reference>
<evidence type="ECO:0000313" key="2">
    <source>
        <dbReference type="Proteomes" id="UP000191672"/>
    </source>
</evidence>
<organism evidence="1 2">
    <name type="scientific">Penicillium antarcticum</name>
    <dbReference type="NCBI Taxonomy" id="416450"/>
    <lineage>
        <taxon>Eukaryota</taxon>
        <taxon>Fungi</taxon>
        <taxon>Dikarya</taxon>
        <taxon>Ascomycota</taxon>
        <taxon>Pezizomycotina</taxon>
        <taxon>Eurotiomycetes</taxon>
        <taxon>Eurotiomycetidae</taxon>
        <taxon>Eurotiales</taxon>
        <taxon>Aspergillaceae</taxon>
        <taxon>Penicillium</taxon>
    </lineage>
</organism>
<keyword evidence="2" id="KW-1185">Reference proteome</keyword>
<dbReference type="AlphaFoldDB" id="A0A1V6QBY4"/>
<proteinExistence type="predicted"/>
<dbReference type="Proteomes" id="UP000191672">
    <property type="component" value="Unassembled WGS sequence"/>
</dbReference>
<comment type="caution">
    <text evidence="1">The sequence shown here is derived from an EMBL/GenBank/DDBJ whole genome shotgun (WGS) entry which is preliminary data.</text>
</comment>
<protein>
    <submittedName>
        <fullName evidence="1">Uncharacterized protein</fullName>
    </submittedName>
</protein>
<name>A0A1V6QBY4_9EURO</name>
<dbReference type="EMBL" id="MDYN01000007">
    <property type="protein sequence ID" value="OQD86724.1"/>
    <property type="molecule type" value="Genomic_DNA"/>
</dbReference>
<gene>
    <name evidence="1" type="ORF">PENANT_c007G03633</name>
</gene>
<dbReference type="STRING" id="416450.A0A1V6QBY4"/>
<accession>A0A1V6QBY4</accession>